<dbReference type="CDD" id="cd09272">
    <property type="entry name" value="RNase_HI_RT_Ty1"/>
    <property type="match status" value="1"/>
</dbReference>
<name>A0A4C1ZD34_EUMVA</name>
<evidence type="ECO:0000313" key="3">
    <source>
        <dbReference type="EMBL" id="GBP86486.1"/>
    </source>
</evidence>
<dbReference type="Pfam" id="PF22936">
    <property type="entry name" value="Pol_BBD"/>
    <property type="match status" value="1"/>
</dbReference>
<dbReference type="STRING" id="151549.A0A4C1ZD34"/>
<feature type="domain" description="Reverse transcriptase Ty1/copia-type" evidence="1">
    <location>
        <begin position="431"/>
        <end position="493"/>
    </location>
</feature>
<accession>A0A4C1ZD34</accession>
<dbReference type="EMBL" id="BGZK01001798">
    <property type="protein sequence ID" value="GBP86486.1"/>
    <property type="molecule type" value="Genomic_DNA"/>
</dbReference>
<dbReference type="Pfam" id="PF14223">
    <property type="entry name" value="Retrotran_gag_2"/>
    <property type="match status" value="1"/>
</dbReference>
<dbReference type="Proteomes" id="UP000299102">
    <property type="component" value="Unassembled WGS sequence"/>
</dbReference>
<sequence length="614" mass="69019">MCKQCIAAPRPVRGRSNIGRAASETLFNKIYVENVFKQLLALIEKSTGRENYSTWRFAVKTYLENEELWDCIEPETGIPVDPKRDLKAKSKIILLVDSMNYVHIQEATSAKAMWDKLASAFDDSGLTRRVGLLRDLCTTNLDGCKNVEEYVSKIMTTAHKLRNFGFKVDDEWLGTLLLSGLPESYKPMIIAIESSGMKINADSAKAKILQDVKMTENNSNAFSVNHRSKGYNKSFKKGPRCFNCNKYGHIGTQRRSKTKQKNSQSSSYAAAFIAFENSGDSWYIDSGASMHMTKCNNMLKNEKTDIIKTIKVANDKLLSVHSSGQSVLEVCNDKGQYNEIMFQDVLYVPELATNLLSISQIIKNGGQVKFNSKGCIIVNKNNVIVATVRLINNMYQLDVKCEHAYISDVYEQDVYIWHQRMGHLNFQDLTKIVENTNAQEKLEIVQFDVTTAFLYGQLNENILMTPPEGVDCKPNMVCKLVKSLYGLKQAPSIPADPHVKLQKADDKSKKDHLYREAVGSLIHAAIVSRPDIIFPDHGLNYMSECTDLIGYSDADFANDIETRRSITGYVFLKNGAAVTWSTQREQTVALSTTESEFMAVCATKRNYLAKTATL</sequence>
<dbReference type="InterPro" id="IPR013103">
    <property type="entry name" value="RVT_2"/>
</dbReference>
<dbReference type="OrthoDB" id="422839at2759"/>
<protein>
    <submittedName>
        <fullName evidence="3">Retrovirus-related Pol polyprotein from transposon TNT 1-94</fullName>
    </submittedName>
</protein>
<keyword evidence="4" id="KW-1185">Reference proteome</keyword>
<dbReference type="InterPro" id="IPR054722">
    <property type="entry name" value="PolX-like_BBD"/>
</dbReference>
<gene>
    <name evidence="3" type="ORF">EVAR_53838_1</name>
</gene>
<evidence type="ECO:0000259" key="1">
    <source>
        <dbReference type="Pfam" id="PF07727"/>
    </source>
</evidence>
<feature type="domain" description="Retrovirus-related Pol polyprotein from transposon TNT 1-94-like beta-barrel" evidence="2">
    <location>
        <begin position="282"/>
        <end position="365"/>
    </location>
</feature>
<reference evidence="3 4" key="1">
    <citation type="journal article" date="2019" name="Commun. Biol.">
        <title>The bagworm genome reveals a unique fibroin gene that provides high tensile strength.</title>
        <authorList>
            <person name="Kono N."/>
            <person name="Nakamura H."/>
            <person name="Ohtoshi R."/>
            <person name="Tomita M."/>
            <person name="Numata K."/>
            <person name="Arakawa K."/>
        </authorList>
    </citation>
    <scope>NUCLEOTIDE SEQUENCE [LARGE SCALE GENOMIC DNA]</scope>
</reference>
<dbReference type="AlphaFoldDB" id="A0A4C1ZD34"/>
<evidence type="ECO:0000259" key="2">
    <source>
        <dbReference type="Pfam" id="PF22936"/>
    </source>
</evidence>
<organism evidence="3 4">
    <name type="scientific">Eumeta variegata</name>
    <name type="common">Bagworm moth</name>
    <name type="synonym">Eumeta japonica</name>
    <dbReference type="NCBI Taxonomy" id="151549"/>
    <lineage>
        <taxon>Eukaryota</taxon>
        <taxon>Metazoa</taxon>
        <taxon>Ecdysozoa</taxon>
        <taxon>Arthropoda</taxon>
        <taxon>Hexapoda</taxon>
        <taxon>Insecta</taxon>
        <taxon>Pterygota</taxon>
        <taxon>Neoptera</taxon>
        <taxon>Endopterygota</taxon>
        <taxon>Lepidoptera</taxon>
        <taxon>Glossata</taxon>
        <taxon>Ditrysia</taxon>
        <taxon>Tineoidea</taxon>
        <taxon>Psychidae</taxon>
        <taxon>Oiketicinae</taxon>
        <taxon>Eumeta</taxon>
    </lineage>
</organism>
<dbReference type="PANTHER" id="PTHR47481:SF21">
    <property type="entry name" value="BASIC-LEUCINE ZIPPER TRANSCRIPTION FACTOR Q-RELATED"/>
    <property type="match status" value="1"/>
</dbReference>
<evidence type="ECO:0000313" key="4">
    <source>
        <dbReference type="Proteomes" id="UP000299102"/>
    </source>
</evidence>
<dbReference type="Pfam" id="PF07727">
    <property type="entry name" value="RVT_2"/>
    <property type="match status" value="1"/>
</dbReference>
<proteinExistence type="predicted"/>
<dbReference type="PANTHER" id="PTHR47481">
    <property type="match status" value="1"/>
</dbReference>
<comment type="caution">
    <text evidence="3">The sequence shown here is derived from an EMBL/GenBank/DDBJ whole genome shotgun (WGS) entry which is preliminary data.</text>
</comment>